<accession>A0A2G1WBT3</accession>
<dbReference type="AlphaFoldDB" id="A0A2G1WBT3"/>
<dbReference type="Pfam" id="PF10282">
    <property type="entry name" value="Lactonase"/>
    <property type="match status" value="1"/>
</dbReference>
<dbReference type="Gene3D" id="2.130.10.10">
    <property type="entry name" value="YVTN repeat-like/Quinoprotein amine dehydrogenase"/>
    <property type="match status" value="1"/>
</dbReference>
<gene>
    <name evidence="3" type="ORF">CEE69_03510</name>
</gene>
<evidence type="ECO:0000313" key="4">
    <source>
        <dbReference type="Proteomes" id="UP000225740"/>
    </source>
</evidence>
<evidence type="ECO:0008006" key="5">
    <source>
        <dbReference type="Google" id="ProtNLM"/>
    </source>
</evidence>
<dbReference type="OrthoDB" id="9790815at2"/>
<proteinExistence type="inferred from homology"/>
<dbReference type="SUPFAM" id="SSF50974">
    <property type="entry name" value="Nitrous oxide reductase, N-terminal domain"/>
    <property type="match status" value="1"/>
</dbReference>
<evidence type="ECO:0000256" key="1">
    <source>
        <dbReference type="ARBA" id="ARBA00005564"/>
    </source>
</evidence>
<dbReference type="EMBL" id="NIZW01000002">
    <property type="protein sequence ID" value="PHQ36466.1"/>
    <property type="molecule type" value="Genomic_DNA"/>
</dbReference>
<keyword evidence="4" id="KW-1185">Reference proteome</keyword>
<evidence type="ECO:0000313" key="3">
    <source>
        <dbReference type="EMBL" id="PHQ36466.1"/>
    </source>
</evidence>
<comment type="caution">
    <text evidence="3">The sequence shown here is derived from an EMBL/GenBank/DDBJ whole genome shotgun (WGS) entry which is preliminary data.</text>
</comment>
<organism evidence="3 4">
    <name type="scientific">Rhodopirellula bahusiensis</name>
    <dbReference type="NCBI Taxonomy" id="2014065"/>
    <lineage>
        <taxon>Bacteria</taxon>
        <taxon>Pseudomonadati</taxon>
        <taxon>Planctomycetota</taxon>
        <taxon>Planctomycetia</taxon>
        <taxon>Pirellulales</taxon>
        <taxon>Pirellulaceae</taxon>
        <taxon>Rhodopirellula</taxon>
    </lineage>
</organism>
<reference evidence="3 4" key="1">
    <citation type="submission" date="2017-06" db="EMBL/GenBank/DDBJ databases">
        <title>Description of Rhodopirellula bahusiensis sp. nov.</title>
        <authorList>
            <person name="Kizina J."/>
            <person name="Harder J."/>
        </authorList>
    </citation>
    <scope>NUCLEOTIDE SEQUENCE [LARGE SCALE GENOMIC DNA]</scope>
    <source>
        <strain evidence="3 4">SWK21</strain>
    </source>
</reference>
<keyword evidence="2" id="KW-0313">Glucose metabolism</keyword>
<comment type="similarity">
    <text evidence="1">Belongs to the cycloisomerase 2 family.</text>
</comment>
<dbReference type="RefSeq" id="WP_099259365.1">
    <property type="nucleotide sequence ID" value="NZ_NIZW01000002.1"/>
</dbReference>
<dbReference type="InterPro" id="IPR019405">
    <property type="entry name" value="Lactonase_7-beta_prop"/>
</dbReference>
<dbReference type="InterPro" id="IPR050282">
    <property type="entry name" value="Cycloisomerase_2"/>
</dbReference>
<evidence type="ECO:0000256" key="2">
    <source>
        <dbReference type="ARBA" id="ARBA00022526"/>
    </source>
</evidence>
<dbReference type="PANTHER" id="PTHR30344">
    <property type="entry name" value="6-PHOSPHOGLUCONOLACTONASE-RELATED"/>
    <property type="match status" value="1"/>
</dbReference>
<dbReference type="GO" id="GO:0006006">
    <property type="term" value="P:glucose metabolic process"/>
    <property type="evidence" value="ECO:0007669"/>
    <property type="project" value="UniProtKB-KW"/>
</dbReference>
<dbReference type="GO" id="GO:0017057">
    <property type="term" value="F:6-phosphogluconolactonase activity"/>
    <property type="evidence" value="ECO:0007669"/>
    <property type="project" value="TreeGrafter"/>
</dbReference>
<dbReference type="InterPro" id="IPR015943">
    <property type="entry name" value="WD40/YVTN_repeat-like_dom_sf"/>
</dbReference>
<keyword evidence="2" id="KW-0119">Carbohydrate metabolism</keyword>
<dbReference type="GeneID" id="90607329"/>
<name>A0A2G1WBT3_9BACT</name>
<dbReference type="InterPro" id="IPR011045">
    <property type="entry name" value="N2O_reductase_N"/>
</dbReference>
<sequence length="380" mass="41856">MKSPTNLARPEGRIPMLRCCLCCYLIVLSAMLARGAEPFHVFAPSPPTNEIIQWMVTSQDSNVSFQRQSSLELPFTPSILAWQQDHQRLIVSSGAKGVPTSATIQATASGEMQLIATSSLDHPTGYTSIDRSGKFFLAANYRNGIIAAYRIQDSGQVGELTSSVVTPNTEAHCILTTPDNQFAYVPCVKNNNALFQFRFDATTGGLVPLQPFNADPPAMFGPRHAAFHPSLPIVYFSNEQQLGVSVYQIQEDGQLTDIQHAITLPRRTPFVHGKRGLHASDLVLTRDGKRLFVAVRDFVSDQDSVFTFDVNVEGKLSLVARCHVGDIPWKLDLSPDQKLLFVSETGDRRLSAYRIARNGELTEAAQLDWNLAARDLVVAP</sequence>
<dbReference type="PANTHER" id="PTHR30344:SF1">
    <property type="entry name" value="6-PHOSPHOGLUCONOLACTONASE"/>
    <property type="match status" value="1"/>
</dbReference>
<protein>
    <recommendedName>
        <fullName evidence="5">6-phosphogluconolactonase</fullName>
    </recommendedName>
</protein>
<dbReference type="Proteomes" id="UP000225740">
    <property type="component" value="Unassembled WGS sequence"/>
</dbReference>